<sequence length="49" mass="5581">MSTPAPSCNELMIHRDAIPQWHIGMAYWRASSRMNQCDSDDELADSRSV</sequence>
<dbReference type="AlphaFoldDB" id="A0A0A9AAN0"/>
<protein>
    <submittedName>
        <fullName evidence="1">Uncharacterized protein</fullName>
    </submittedName>
</protein>
<reference evidence="1" key="2">
    <citation type="journal article" date="2015" name="Data Brief">
        <title>Shoot transcriptome of the giant reed, Arundo donax.</title>
        <authorList>
            <person name="Barrero R.A."/>
            <person name="Guerrero F.D."/>
            <person name="Moolhuijzen P."/>
            <person name="Goolsby J.A."/>
            <person name="Tidwell J."/>
            <person name="Bellgard S.E."/>
            <person name="Bellgard M.I."/>
        </authorList>
    </citation>
    <scope>NUCLEOTIDE SEQUENCE</scope>
    <source>
        <tissue evidence="1">Shoot tissue taken approximately 20 cm above the soil surface</tissue>
    </source>
</reference>
<proteinExistence type="predicted"/>
<organism evidence="1">
    <name type="scientific">Arundo donax</name>
    <name type="common">Giant reed</name>
    <name type="synonym">Donax arundinaceus</name>
    <dbReference type="NCBI Taxonomy" id="35708"/>
    <lineage>
        <taxon>Eukaryota</taxon>
        <taxon>Viridiplantae</taxon>
        <taxon>Streptophyta</taxon>
        <taxon>Embryophyta</taxon>
        <taxon>Tracheophyta</taxon>
        <taxon>Spermatophyta</taxon>
        <taxon>Magnoliopsida</taxon>
        <taxon>Liliopsida</taxon>
        <taxon>Poales</taxon>
        <taxon>Poaceae</taxon>
        <taxon>PACMAD clade</taxon>
        <taxon>Arundinoideae</taxon>
        <taxon>Arundineae</taxon>
        <taxon>Arundo</taxon>
    </lineage>
</organism>
<evidence type="ECO:0000313" key="1">
    <source>
        <dbReference type="EMBL" id="JAD48749.1"/>
    </source>
</evidence>
<name>A0A0A9AAN0_ARUDO</name>
<accession>A0A0A9AAN0</accession>
<reference evidence="1" key="1">
    <citation type="submission" date="2014-09" db="EMBL/GenBank/DDBJ databases">
        <authorList>
            <person name="Magalhaes I.L.F."/>
            <person name="Oliveira U."/>
            <person name="Santos F.R."/>
            <person name="Vidigal T.H.D.A."/>
            <person name="Brescovit A.D."/>
            <person name="Santos A.J."/>
        </authorList>
    </citation>
    <scope>NUCLEOTIDE SEQUENCE</scope>
    <source>
        <tissue evidence="1">Shoot tissue taken approximately 20 cm above the soil surface</tissue>
    </source>
</reference>
<dbReference type="EMBL" id="GBRH01249146">
    <property type="protein sequence ID" value="JAD48749.1"/>
    <property type="molecule type" value="Transcribed_RNA"/>
</dbReference>